<sequence length="208" mass="23085">MPISLIATEQDHQQDHKQHSYMGSHGMVLFAAGDTVLASHLPLYRAPHDYQLVYQLALPAAEQQAVLALLRDGQQLTLLPQNFDLRLLIEGKTFDIGAAVYQGHFERGGRLWLDNIQLTFARQLYRRPLQQLSVATNARYDVFSVANSHFLLHRIAAAPSFDQILQLPELPATPVTLATTDGAATLQLLKAMGISATQLYLETADLSQ</sequence>
<evidence type="ECO:0000313" key="1">
    <source>
        <dbReference type="EMBL" id="RVU34510.1"/>
    </source>
</evidence>
<comment type="caution">
    <text evidence="1">The sequence shown here is derived from an EMBL/GenBank/DDBJ whole genome shotgun (WGS) entry which is preliminary data.</text>
</comment>
<name>A0A437QJ69_9GAMM</name>
<dbReference type="EMBL" id="SACS01000017">
    <property type="protein sequence ID" value="RVU34510.1"/>
    <property type="molecule type" value="Genomic_DNA"/>
</dbReference>
<gene>
    <name evidence="1" type="ORF">EOE67_14780</name>
</gene>
<dbReference type="OrthoDB" id="5770735at2"/>
<dbReference type="Proteomes" id="UP000283077">
    <property type="component" value="Unassembled WGS sequence"/>
</dbReference>
<keyword evidence="2" id="KW-1185">Reference proteome</keyword>
<reference evidence="1 2" key="1">
    <citation type="submission" date="2019-01" db="EMBL/GenBank/DDBJ databases">
        <authorList>
            <person name="Chen W.-M."/>
        </authorList>
    </citation>
    <scope>NUCLEOTIDE SEQUENCE [LARGE SCALE GENOMIC DNA]</scope>
    <source>
        <strain evidence="1 2">KYPC3</strain>
    </source>
</reference>
<evidence type="ECO:0000313" key="2">
    <source>
        <dbReference type="Proteomes" id="UP000283077"/>
    </source>
</evidence>
<proteinExistence type="predicted"/>
<dbReference type="AlphaFoldDB" id="A0A437QJ69"/>
<protein>
    <submittedName>
        <fullName evidence="1">Uncharacterized protein</fullName>
    </submittedName>
</protein>
<organism evidence="1 2">
    <name type="scientific">Rheinheimera riviphila</name>
    <dbReference type="NCBI Taxonomy" id="1834037"/>
    <lineage>
        <taxon>Bacteria</taxon>
        <taxon>Pseudomonadati</taxon>
        <taxon>Pseudomonadota</taxon>
        <taxon>Gammaproteobacteria</taxon>
        <taxon>Chromatiales</taxon>
        <taxon>Chromatiaceae</taxon>
        <taxon>Rheinheimera</taxon>
    </lineage>
</organism>
<accession>A0A437QJ69</accession>
<dbReference type="RefSeq" id="WP_127700109.1">
    <property type="nucleotide sequence ID" value="NZ_SACS01000017.1"/>
</dbReference>